<evidence type="ECO:0000256" key="3">
    <source>
        <dbReference type="ARBA" id="ARBA00022692"/>
    </source>
</evidence>
<evidence type="ECO:0000256" key="2">
    <source>
        <dbReference type="ARBA" id="ARBA00006843"/>
    </source>
</evidence>
<reference evidence="9" key="1">
    <citation type="submission" date="2025-08" db="UniProtKB">
        <authorList>
            <consortium name="RefSeq"/>
        </authorList>
    </citation>
    <scope>IDENTIFICATION</scope>
</reference>
<evidence type="ECO:0000256" key="7">
    <source>
        <dbReference type="SAM" id="Phobius"/>
    </source>
</evidence>
<dbReference type="InterPro" id="IPR051517">
    <property type="entry name" value="IFITM_antiviral_protein"/>
</dbReference>
<evidence type="ECO:0000313" key="9">
    <source>
        <dbReference type="RefSeq" id="XP_017693706.1"/>
    </source>
</evidence>
<keyword evidence="5 7" id="KW-0472">Membrane</keyword>
<keyword evidence="4 7" id="KW-1133">Transmembrane helix</keyword>
<dbReference type="AlphaFoldDB" id="A0A6J0J664"/>
<feature type="transmembrane region" description="Helical" evidence="7">
    <location>
        <begin position="85"/>
        <end position="110"/>
    </location>
</feature>
<dbReference type="GeneID" id="108509001"/>
<dbReference type="RefSeq" id="XP_017693706.1">
    <property type="nucleotide sequence ID" value="XM_017838217.1"/>
</dbReference>
<feature type="transmembrane region" description="Helical" evidence="7">
    <location>
        <begin position="33"/>
        <end position="55"/>
    </location>
</feature>
<gene>
    <name evidence="9" type="primary">LOC108509001</name>
</gene>
<evidence type="ECO:0000256" key="1">
    <source>
        <dbReference type="ARBA" id="ARBA00004370"/>
    </source>
</evidence>
<sequence length="117" mass="12686">METRQADVSIPLQSSGWGSAAPGPRADPPPRDYVLWSLLNVVLWCAVAGLGCLGFPPLVYSIKARDCKLLGDLEGARRHGSRARVANIICSVLVTLVLVVFIIIIIIIFMTTMLENP</sequence>
<feature type="region of interest" description="Disordered" evidence="6">
    <location>
        <begin position="1"/>
        <end position="26"/>
    </location>
</feature>
<accession>A0A6J0J664</accession>
<dbReference type="PANTHER" id="PTHR13999:SF10">
    <property type="entry name" value="INTERFERON-INDUCED TRANSMEMBRANE PROTEIN 5"/>
    <property type="match status" value="1"/>
</dbReference>
<dbReference type="OrthoDB" id="9906841at2759"/>
<proteinExistence type="inferred from homology"/>
<evidence type="ECO:0000313" key="8">
    <source>
        <dbReference type="Proteomes" id="UP000504624"/>
    </source>
</evidence>
<dbReference type="PANTHER" id="PTHR13999">
    <property type="entry name" value="INTERFERON INDUCIBLE TRANSMEMBRANE PROTEIN"/>
    <property type="match status" value="1"/>
</dbReference>
<dbReference type="Proteomes" id="UP000504624">
    <property type="component" value="Unplaced"/>
</dbReference>
<keyword evidence="3 7" id="KW-0812">Transmembrane</keyword>
<dbReference type="GO" id="GO:0005886">
    <property type="term" value="C:plasma membrane"/>
    <property type="evidence" value="ECO:0007669"/>
    <property type="project" value="TreeGrafter"/>
</dbReference>
<organism evidence="8 9">
    <name type="scientific">Lepidothrix coronata</name>
    <name type="common">blue-crowned manakin</name>
    <dbReference type="NCBI Taxonomy" id="321398"/>
    <lineage>
        <taxon>Eukaryota</taxon>
        <taxon>Metazoa</taxon>
        <taxon>Chordata</taxon>
        <taxon>Craniata</taxon>
        <taxon>Vertebrata</taxon>
        <taxon>Euteleostomi</taxon>
        <taxon>Archelosauria</taxon>
        <taxon>Archosauria</taxon>
        <taxon>Dinosauria</taxon>
        <taxon>Saurischia</taxon>
        <taxon>Theropoda</taxon>
        <taxon>Coelurosauria</taxon>
        <taxon>Aves</taxon>
        <taxon>Neognathae</taxon>
        <taxon>Neoaves</taxon>
        <taxon>Telluraves</taxon>
        <taxon>Australaves</taxon>
        <taxon>Passeriformes</taxon>
        <taxon>Pipridae</taxon>
        <taxon>Lepidothrix</taxon>
    </lineage>
</organism>
<dbReference type="InterPro" id="IPR007593">
    <property type="entry name" value="CD225/Dispanin_fam"/>
</dbReference>
<name>A0A6J0J664_9PASS</name>
<comment type="subcellular location">
    <subcellularLocation>
        <location evidence="1">Membrane</location>
    </subcellularLocation>
</comment>
<evidence type="ECO:0000256" key="6">
    <source>
        <dbReference type="SAM" id="MobiDB-lite"/>
    </source>
</evidence>
<evidence type="ECO:0000256" key="5">
    <source>
        <dbReference type="ARBA" id="ARBA00023136"/>
    </source>
</evidence>
<dbReference type="Pfam" id="PF04505">
    <property type="entry name" value="CD225"/>
    <property type="match status" value="1"/>
</dbReference>
<keyword evidence="8" id="KW-1185">Reference proteome</keyword>
<evidence type="ECO:0000256" key="4">
    <source>
        <dbReference type="ARBA" id="ARBA00022989"/>
    </source>
</evidence>
<comment type="similarity">
    <text evidence="2">Belongs to the CD225/Dispanin family.</text>
</comment>
<protein>
    <submittedName>
        <fullName evidence="9">Dispanin subfamily A member 2b-like</fullName>
    </submittedName>
</protein>